<sequence length="102" mass="10625">MLTLLLVMAAGGAPIADGAAQRKELVACLRTVATTAKDQKKTAADFDGMAKASCAAQMTAFKAALVAFDVKNGRPRKPAETDAEAQIGDYMSTYADRLNEGG</sequence>
<dbReference type="Proteomes" id="UP001156703">
    <property type="component" value="Unassembled WGS sequence"/>
</dbReference>
<gene>
    <name evidence="1" type="ORF">GCM10007925_20940</name>
</gene>
<reference evidence="2" key="1">
    <citation type="journal article" date="2019" name="Int. J. Syst. Evol. Microbiol.">
        <title>The Global Catalogue of Microorganisms (GCM) 10K type strain sequencing project: providing services to taxonomists for standard genome sequencing and annotation.</title>
        <authorList>
            <consortium name="The Broad Institute Genomics Platform"/>
            <consortium name="The Broad Institute Genome Sequencing Center for Infectious Disease"/>
            <person name="Wu L."/>
            <person name="Ma J."/>
        </authorList>
    </citation>
    <scope>NUCLEOTIDE SEQUENCE [LARGE SCALE GENOMIC DNA]</scope>
    <source>
        <strain evidence="2">NBRC 102146</strain>
    </source>
</reference>
<evidence type="ECO:0000313" key="2">
    <source>
        <dbReference type="Proteomes" id="UP001156703"/>
    </source>
</evidence>
<keyword evidence="2" id="KW-1185">Reference proteome</keyword>
<dbReference type="RefSeq" id="WP_037504313.1">
    <property type="nucleotide sequence ID" value="NZ_BSOO01000025.1"/>
</dbReference>
<name>A0ABQ5ZBX3_9SPHN</name>
<organism evidence="1 2">
    <name type="scientific">Sphingomonas astaxanthinifaciens DSM 22298</name>
    <dbReference type="NCBI Taxonomy" id="1123267"/>
    <lineage>
        <taxon>Bacteria</taxon>
        <taxon>Pseudomonadati</taxon>
        <taxon>Pseudomonadota</taxon>
        <taxon>Alphaproteobacteria</taxon>
        <taxon>Sphingomonadales</taxon>
        <taxon>Sphingomonadaceae</taxon>
        <taxon>Sphingomonas</taxon>
    </lineage>
</organism>
<evidence type="ECO:0000313" key="1">
    <source>
        <dbReference type="EMBL" id="GLR48378.1"/>
    </source>
</evidence>
<dbReference type="EMBL" id="BSOO01000025">
    <property type="protein sequence ID" value="GLR48378.1"/>
    <property type="molecule type" value="Genomic_DNA"/>
</dbReference>
<comment type="caution">
    <text evidence="1">The sequence shown here is derived from an EMBL/GenBank/DDBJ whole genome shotgun (WGS) entry which is preliminary data.</text>
</comment>
<accession>A0ABQ5ZBX3</accession>
<protein>
    <submittedName>
        <fullName evidence="1">Uncharacterized protein</fullName>
    </submittedName>
</protein>
<proteinExistence type="predicted"/>